<comment type="caution">
    <text evidence="1">The sequence shown here is derived from an EMBL/GenBank/DDBJ whole genome shotgun (WGS) entry which is preliminary data.</text>
</comment>
<evidence type="ECO:0000313" key="2">
    <source>
        <dbReference type="Proteomes" id="UP000320176"/>
    </source>
</evidence>
<gene>
    <name evidence="1" type="ORF">Pla52n_53030</name>
</gene>
<dbReference type="Proteomes" id="UP000320176">
    <property type="component" value="Unassembled WGS sequence"/>
</dbReference>
<accession>A0A5C6A3J7</accession>
<name>A0A5C6A3J7_9BACT</name>
<evidence type="ECO:0000313" key="1">
    <source>
        <dbReference type="EMBL" id="TWT94482.1"/>
    </source>
</evidence>
<dbReference type="EMBL" id="SJPN01000007">
    <property type="protein sequence ID" value="TWT94482.1"/>
    <property type="molecule type" value="Genomic_DNA"/>
</dbReference>
<proteinExistence type="predicted"/>
<keyword evidence="2" id="KW-1185">Reference proteome</keyword>
<protein>
    <submittedName>
        <fullName evidence="1">Uncharacterized protein</fullName>
    </submittedName>
</protein>
<organism evidence="1 2">
    <name type="scientific">Stieleria varia</name>
    <dbReference type="NCBI Taxonomy" id="2528005"/>
    <lineage>
        <taxon>Bacteria</taxon>
        <taxon>Pseudomonadati</taxon>
        <taxon>Planctomycetota</taxon>
        <taxon>Planctomycetia</taxon>
        <taxon>Pirellulales</taxon>
        <taxon>Pirellulaceae</taxon>
        <taxon>Stieleria</taxon>
    </lineage>
</organism>
<dbReference type="RefSeq" id="WP_146522339.1">
    <property type="nucleotide sequence ID" value="NZ_CP151726.1"/>
</dbReference>
<dbReference type="OrthoDB" id="290564at2"/>
<sequence length="92" mass="9950">MTDCQLSEDSFQQSCEVCGRPAIISNQWAGKRVGCRHCGGTFTAKRILPGILCQPTQRGSDESALLPSAKSWTFRLAASVMTAISNLIGEIF</sequence>
<dbReference type="AlphaFoldDB" id="A0A5C6A3J7"/>
<reference evidence="1 2" key="1">
    <citation type="submission" date="2019-02" db="EMBL/GenBank/DDBJ databases">
        <title>Deep-cultivation of Planctomycetes and their phenomic and genomic characterization uncovers novel biology.</title>
        <authorList>
            <person name="Wiegand S."/>
            <person name="Jogler M."/>
            <person name="Boedeker C."/>
            <person name="Pinto D."/>
            <person name="Vollmers J."/>
            <person name="Rivas-Marin E."/>
            <person name="Kohn T."/>
            <person name="Peeters S.H."/>
            <person name="Heuer A."/>
            <person name="Rast P."/>
            <person name="Oberbeckmann S."/>
            <person name="Bunk B."/>
            <person name="Jeske O."/>
            <person name="Meyerdierks A."/>
            <person name="Storesund J.E."/>
            <person name="Kallscheuer N."/>
            <person name="Luecker S."/>
            <person name="Lage O.M."/>
            <person name="Pohl T."/>
            <person name="Merkel B.J."/>
            <person name="Hornburger P."/>
            <person name="Mueller R.-W."/>
            <person name="Bruemmer F."/>
            <person name="Labrenz M."/>
            <person name="Spormann A.M."/>
            <person name="Op Den Camp H."/>
            <person name="Overmann J."/>
            <person name="Amann R."/>
            <person name="Jetten M.S.M."/>
            <person name="Mascher T."/>
            <person name="Medema M.H."/>
            <person name="Devos D.P."/>
            <person name="Kaster A.-K."/>
            <person name="Ovreas L."/>
            <person name="Rohde M."/>
            <person name="Galperin M.Y."/>
            <person name="Jogler C."/>
        </authorList>
    </citation>
    <scope>NUCLEOTIDE SEQUENCE [LARGE SCALE GENOMIC DNA]</scope>
    <source>
        <strain evidence="1 2">Pla52n</strain>
    </source>
</reference>